<dbReference type="GO" id="GO:0007155">
    <property type="term" value="P:cell adhesion"/>
    <property type="evidence" value="ECO:0007669"/>
    <property type="project" value="InterPro"/>
</dbReference>
<evidence type="ECO:0000256" key="4">
    <source>
        <dbReference type="ARBA" id="ARBA00023143"/>
    </source>
</evidence>
<feature type="domain" description="Flagellar hook-associated protein 2 C-terminal" evidence="7">
    <location>
        <begin position="443"/>
        <end position="704"/>
    </location>
</feature>
<organism evidence="8 9">
    <name type="scientific">Heyndrickxia coagulans</name>
    <name type="common">Weizmannia coagulans</name>
    <dbReference type="NCBI Taxonomy" id="1398"/>
    <lineage>
        <taxon>Bacteria</taxon>
        <taxon>Bacillati</taxon>
        <taxon>Bacillota</taxon>
        <taxon>Bacilli</taxon>
        <taxon>Bacillales</taxon>
        <taxon>Bacillaceae</taxon>
        <taxon>Heyndrickxia</taxon>
    </lineage>
</organism>
<reference evidence="8 9" key="1">
    <citation type="submission" date="2016-01" db="EMBL/GenBank/DDBJ databases">
        <title>Genome Sequences of Twelve Sporeforming Bacillus Species Isolated from Foods.</title>
        <authorList>
            <person name="Berendsen E.M."/>
            <person name="Wells-Bennik M.H."/>
            <person name="Krawcyk A.O."/>
            <person name="De Jong A."/>
            <person name="Holsappel S."/>
            <person name="Eijlander R.T."/>
            <person name="Kuipers O.P."/>
        </authorList>
    </citation>
    <scope>NUCLEOTIDE SEQUENCE [LARGE SCALE GENOMIC DNA]</scope>
    <source>
        <strain evidence="8 9">B4099</strain>
    </source>
</reference>
<comment type="similarity">
    <text evidence="1 5">Belongs to the FliD family.</text>
</comment>
<comment type="caution">
    <text evidence="8">The sequence shown here is derived from an EMBL/GenBank/DDBJ whole genome shotgun (WGS) entry which is preliminary data.</text>
</comment>
<dbReference type="GO" id="GO:0009421">
    <property type="term" value="C:bacterial-type flagellum filament cap"/>
    <property type="evidence" value="ECO:0007669"/>
    <property type="project" value="InterPro"/>
</dbReference>
<dbReference type="Proteomes" id="UP000075304">
    <property type="component" value="Unassembled WGS sequence"/>
</dbReference>
<evidence type="ECO:0000259" key="6">
    <source>
        <dbReference type="Pfam" id="PF02465"/>
    </source>
</evidence>
<sequence>MSSIQRITGLASGMDIDSIVEKMMTAAKQPLVKLQQQKQILEWQEEDYRTLNQKYFDFRSTLSNMKLTSKYRARTTASSNENYVTATATNNAALGSATIQSVTQLATAATKISGTGSAPPKTLSGSGAKIKADASLYSQTGNFSNGITWNNGVVVSQSFTGDGDATAAVKLSNTPVSTTADDGTVYYAMNVKVNGKTYQVVNDKSNIPDNEKGNYAVYNAESGVLTFDSAVSAGSGINVEYVADAVTETKTLSKGAATMQLGHGLIATDATGNQAFSLKINNTNYVLDVLGNDNGTYKLYAESDTGKSSPVGTLDASTGLITFTDSSVLSGDNNTVSATYSSKYATMSLGSYNEDGSMNKAAFYIDGTDSLNDVMADVNSHSTLGVSMYYDENADRVSLTRKMTGDFNKNKENNKGDEIIIGGSENDFLNHTLQFNGSRESGGDNAKFTINGLETERTSNTFTISGVTYTLKSKFDTPVAVTVSNDTDTIFKNIKDFVDQYNSLIDAVQSKLNEDRYSDYAPLTDDQRKEMTDTQQDQWDKKARSGLLRNDMTMKSSLSNMRSLIYSKVNNANISSEYNQLSSIGITTTSDWLKGGKLEINEDKLKAAIQNDPDSVELLFRATGSTTSEKGIVQRLYDSVNNTYNTIVDKAGKSTYVNTQFTIGKNINDLTDKIRDMNDKLGKLEDRYYAQFTAMEQAIQKYNSQYTYLSSFFSNS</sequence>
<accession>A0A150KHA8</accession>
<comment type="subunit">
    <text evidence="2 5">Homopentamer.</text>
</comment>
<dbReference type="InterPro" id="IPR040026">
    <property type="entry name" value="FliD"/>
</dbReference>
<dbReference type="EMBL" id="LQYI01000022">
    <property type="protein sequence ID" value="KYC71885.1"/>
    <property type="molecule type" value="Genomic_DNA"/>
</dbReference>
<evidence type="ECO:0000259" key="7">
    <source>
        <dbReference type="Pfam" id="PF07195"/>
    </source>
</evidence>
<keyword evidence="4 5" id="KW-0975">Bacterial flagellum</keyword>
<dbReference type="RefSeq" id="WP_061574405.1">
    <property type="nucleotide sequence ID" value="NZ_LQYI01000022.1"/>
</dbReference>
<gene>
    <name evidence="8" type="ORF">B4099_0586</name>
</gene>
<dbReference type="PANTHER" id="PTHR30288:SF0">
    <property type="entry name" value="FLAGELLAR HOOK-ASSOCIATED PROTEIN 2"/>
    <property type="match status" value="1"/>
</dbReference>
<dbReference type="AlphaFoldDB" id="A0A150KHA8"/>
<comment type="subcellular location">
    <subcellularLocation>
        <location evidence="5">Secreted</location>
    </subcellularLocation>
    <subcellularLocation>
        <location evidence="5">Bacterial flagellum</location>
    </subcellularLocation>
</comment>
<evidence type="ECO:0000256" key="1">
    <source>
        <dbReference type="ARBA" id="ARBA00009764"/>
    </source>
</evidence>
<keyword evidence="5" id="KW-0964">Secreted</keyword>
<dbReference type="InterPro" id="IPR010809">
    <property type="entry name" value="FliD_C"/>
</dbReference>
<dbReference type="InterPro" id="IPR003481">
    <property type="entry name" value="FliD_N"/>
</dbReference>
<name>A0A150KHA8_HEYCO</name>
<evidence type="ECO:0000313" key="9">
    <source>
        <dbReference type="Proteomes" id="UP000075304"/>
    </source>
</evidence>
<proteinExistence type="inferred from homology"/>
<protein>
    <recommendedName>
        <fullName evidence="5">Flagellar hook-associated protein 2</fullName>
        <shortName evidence="5">HAP2</shortName>
    </recommendedName>
    <alternativeName>
        <fullName evidence="5">Flagellar cap protein</fullName>
    </alternativeName>
</protein>
<dbReference type="PANTHER" id="PTHR30288">
    <property type="entry name" value="FLAGELLAR CAP/ASSEMBLY PROTEIN FLID"/>
    <property type="match status" value="1"/>
</dbReference>
<dbReference type="Pfam" id="PF02465">
    <property type="entry name" value="FliD_N"/>
    <property type="match status" value="1"/>
</dbReference>
<evidence type="ECO:0000256" key="5">
    <source>
        <dbReference type="RuleBase" id="RU362066"/>
    </source>
</evidence>
<evidence type="ECO:0000313" key="8">
    <source>
        <dbReference type="EMBL" id="KYC71885.1"/>
    </source>
</evidence>
<feature type="domain" description="Flagellar hook-associated protein 2 N-terminal" evidence="6">
    <location>
        <begin position="12"/>
        <end position="109"/>
    </location>
</feature>
<comment type="function">
    <text evidence="5">Required for morphogenesis and for the elongation of the flagellar filament by facilitating polymerization of the flagellin monomers at the tip of growing filament. Forms a capping structure, which prevents flagellin subunits (transported through the central channel of the flagellum) from leaking out without polymerization at the distal end.</text>
</comment>
<dbReference type="GO" id="GO:0005576">
    <property type="term" value="C:extracellular region"/>
    <property type="evidence" value="ECO:0007669"/>
    <property type="project" value="UniProtKB-SubCell"/>
</dbReference>
<dbReference type="PATRIC" id="fig|1398.25.peg.1588"/>
<keyword evidence="3" id="KW-0175">Coiled coil</keyword>
<dbReference type="GO" id="GO:0071973">
    <property type="term" value="P:bacterial-type flagellum-dependent cell motility"/>
    <property type="evidence" value="ECO:0007669"/>
    <property type="project" value="TreeGrafter"/>
</dbReference>
<dbReference type="Pfam" id="PF07195">
    <property type="entry name" value="FliD_C"/>
    <property type="match status" value="1"/>
</dbReference>
<evidence type="ECO:0000256" key="3">
    <source>
        <dbReference type="ARBA" id="ARBA00023054"/>
    </source>
</evidence>
<dbReference type="GO" id="GO:0009424">
    <property type="term" value="C:bacterial-type flagellum hook"/>
    <property type="evidence" value="ECO:0007669"/>
    <property type="project" value="UniProtKB-UniRule"/>
</dbReference>
<evidence type="ECO:0000256" key="2">
    <source>
        <dbReference type="ARBA" id="ARBA00011255"/>
    </source>
</evidence>